<keyword evidence="3 13" id="KW-0963">Cytoplasm</keyword>
<dbReference type="GO" id="GO:0005737">
    <property type="term" value="C:cytoplasm"/>
    <property type="evidence" value="ECO:0007669"/>
    <property type="project" value="UniProtKB-SubCell"/>
</dbReference>
<dbReference type="HAMAP" id="MF_00863">
    <property type="entry name" value="RNApol_arch_Rpo1N"/>
    <property type="match status" value="1"/>
</dbReference>
<keyword evidence="6 13" id="KW-0479">Metal-binding</keyword>
<evidence type="ECO:0000256" key="9">
    <source>
        <dbReference type="ARBA" id="ARBA00023125"/>
    </source>
</evidence>
<dbReference type="NCBIfam" id="NF006336">
    <property type="entry name" value="PRK08566.1"/>
    <property type="match status" value="1"/>
</dbReference>
<evidence type="ECO:0000256" key="3">
    <source>
        <dbReference type="ARBA" id="ARBA00022490"/>
    </source>
</evidence>
<dbReference type="InterPro" id="IPR012758">
    <property type="entry name" value="RPO1N"/>
</dbReference>
<evidence type="ECO:0000256" key="1">
    <source>
        <dbReference type="ARBA" id="ARBA00006460"/>
    </source>
</evidence>
<keyword evidence="10 13" id="KW-0804">Transcription</keyword>
<dbReference type="NCBIfam" id="TIGR02390">
    <property type="entry name" value="RNA_pol_rpoA1"/>
    <property type="match status" value="1"/>
</dbReference>
<dbReference type="SUPFAM" id="SSF64484">
    <property type="entry name" value="beta and beta-prime subunits of DNA dependent RNA-polymerase"/>
    <property type="match status" value="1"/>
</dbReference>
<dbReference type="GO" id="GO:0000287">
    <property type="term" value="F:magnesium ion binding"/>
    <property type="evidence" value="ECO:0007669"/>
    <property type="project" value="UniProtKB-UniRule"/>
</dbReference>
<evidence type="ECO:0000256" key="11">
    <source>
        <dbReference type="ARBA" id="ARBA00048552"/>
    </source>
</evidence>
<keyword evidence="18" id="KW-1185">Reference proteome</keyword>
<feature type="binding site" evidence="13">
    <location>
        <position position="97"/>
    </location>
    <ligand>
        <name>Zn(2+)</name>
        <dbReference type="ChEBI" id="CHEBI:29105"/>
        <label>2</label>
    </ligand>
</feature>
<dbReference type="GO" id="GO:0003677">
    <property type="term" value="F:DNA binding"/>
    <property type="evidence" value="ECO:0007669"/>
    <property type="project" value="UniProtKB-UniRule"/>
</dbReference>
<dbReference type="Gene3D" id="1.10.132.30">
    <property type="match status" value="1"/>
</dbReference>
<dbReference type="Pfam" id="PF04983">
    <property type="entry name" value="RNA_pol_Rpb1_3"/>
    <property type="match status" value="1"/>
</dbReference>
<feature type="binding site" evidence="13">
    <location>
        <position position="131"/>
    </location>
    <ligand>
        <name>Zn(2+)</name>
        <dbReference type="ChEBI" id="CHEBI:29105"/>
        <label>2</label>
    </ligand>
</feature>
<dbReference type="Pfam" id="PF04998">
    <property type="entry name" value="RNA_pol_Rpb1_5"/>
    <property type="match status" value="1"/>
</dbReference>
<keyword evidence="7 13" id="KW-0862">Zinc</keyword>
<dbReference type="Pfam" id="PF05000">
    <property type="entry name" value="RNA_pol_Rpb1_4"/>
    <property type="match status" value="1"/>
</dbReference>
<comment type="function">
    <text evidence="14">DNA-dependent RNA polymerase catalyzes the transcription of DNA into RNA using the four ribonucleoside triphosphates as substrates.</text>
</comment>
<keyword evidence="5 13" id="KW-0548">Nucleotidyltransferase</keyword>
<keyword evidence="4 13" id="KW-0808">Transferase</keyword>
<evidence type="ECO:0000256" key="13">
    <source>
        <dbReference type="HAMAP-Rule" id="MF_00863"/>
    </source>
</evidence>
<dbReference type="AlphaFoldDB" id="A0A133VIR0"/>
<dbReference type="EC" id="2.7.7.6" evidence="13"/>
<evidence type="ECO:0000256" key="2">
    <source>
        <dbReference type="ARBA" id="ARBA00022478"/>
    </source>
</evidence>
<feature type="binding site" evidence="13">
    <location>
        <position position="57"/>
    </location>
    <ligand>
        <name>Zn(2+)</name>
        <dbReference type="ChEBI" id="CHEBI:29105"/>
        <label>1</label>
    </ligand>
</feature>
<dbReference type="InterPro" id="IPR045867">
    <property type="entry name" value="DNA-dir_RpoC_beta_prime"/>
</dbReference>
<dbReference type="Gene3D" id="1.10.274.100">
    <property type="entry name" value="RNA polymerase Rpb1, domain 3"/>
    <property type="match status" value="1"/>
</dbReference>
<evidence type="ECO:0000259" key="16">
    <source>
        <dbReference type="SMART" id="SM00663"/>
    </source>
</evidence>
<dbReference type="GO" id="GO:0003899">
    <property type="term" value="F:DNA-directed RNA polymerase activity"/>
    <property type="evidence" value="ECO:0007669"/>
    <property type="project" value="UniProtKB-UniRule"/>
</dbReference>
<dbReference type="Pfam" id="PF00623">
    <property type="entry name" value="RNA_pol_Rpb1_2"/>
    <property type="match status" value="1"/>
</dbReference>
<evidence type="ECO:0000256" key="10">
    <source>
        <dbReference type="ARBA" id="ARBA00023163"/>
    </source>
</evidence>
<dbReference type="GO" id="GO:0006351">
    <property type="term" value="P:DNA-templated transcription"/>
    <property type="evidence" value="ECO:0007669"/>
    <property type="project" value="UniProtKB-UniRule"/>
</dbReference>
<dbReference type="Gene3D" id="6.10.250.2940">
    <property type="match status" value="1"/>
</dbReference>
<feature type="binding site" evidence="13">
    <location>
        <position position="435"/>
    </location>
    <ligand>
        <name>Mg(2+)</name>
        <dbReference type="ChEBI" id="CHEBI:18420"/>
    </ligand>
</feature>
<dbReference type="FunFam" id="2.40.40.20:FF:000019">
    <property type="entry name" value="DNA-directed RNA polymerase II subunit RPB1"/>
    <property type="match status" value="1"/>
</dbReference>
<evidence type="ECO:0000256" key="7">
    <source>
        <dbReference type="ARBA" id="ARBA00022833"/>
    </source>
</evidence>
<evidence type="ECO:0000313" key="17">
    <source>
        <dbReference type="EMBL" id="KXB06307.1"/>
    </source>
</evidence>
<dbReference type="InterPro" id="IPR044893">
    <property type="entry name" value="RNA_pol_Rpb1_clamp_domain"/>
</dbReference>
<dbReference type="EMBL" id="LHYE01000049">
    <property type="protein sequence ID" value="KXB06307.1"/>
    <property type="molecule type" value="Genomic_DNA"/>
</dbReference>
<feature type="binding site" evidence="13">
    <location>
        <position position="128"/>
    </location>
    <ligand>
        <name>Zn(2+)</name>
        <dbReference type="ChEBI" id="CHEBI:29105"/>
        <label>2</label>
    </ligand>
</feature>
<gene>
    <name evidence="13" type="primary">rpo1N</name>
    <name evidence="13" type="synonym">rpoA1</name>
    <name evidence="17" type="ORF">AKJ51_03895</name>
</gene>
<comment type="catalytic activity">
    <reaction evidence="11 13 14">
        <text>RNA(n) + a ribonucleoside 5'-triphosphate = RNA(n+1) + diphosphate</text>
        <dbReference type="Rhea" id="RHEA:21248"/>
        <dbReference type="Rhea" id="RHEA-COMP:14527"/>
        <dbReference type="Rhea" id="RHEA-COMP:17342"/>
        <dbReference type="ChEBI" id="CHEBI:33019"/>
        <dbReference type="ChEBI" id="CHEBI:61557"/>
        <dbReference type="ChEBI" id="CHEBI:140395"/>
        <dbReference type="EC" id="2.7.7.6"/>
    </reaction>
</comment>
<comment type="subunit">
    <text evidence="13">Part of the RNA polymerase complex.</text>
</comment>
<feature type="binding site" evidence="13">
    <location>
        <position position="431"/>
    </location>
    <ligand>
        <name>Mg(2+)</name>
        <dbReference type="ChEBI" id="CHEBI:18420"/>
    </ligand>
</feature>
<evidence type="ECO:0000256" key="12">
    <source>
        <dbReference type="ARBA" id="ARBA00053389"/>
    </source>
</evidence>
<feature type="domain" description="RNA polymerase N-terminal" evidence="16">
    <location>
        <begin position="181"/>
        <end position="485"/>
    </location>
</feature>
<dbReference type="PATRIC" id="fig|1698280.3.peg.852"/>
<dbReference type="InterPro" id="IPR042102">
    <property type="entry name" value="RNA_pol_Rpb1_3_sf"/>
</dbReference>
<evidence type="ECO:0000256" key="6">
    <source>
        <dbReference type="ARBA" id="ARBA00022723"/>
    </source>
</evidence>
<feature type="binding site" evidence="13">
    <location>
        <position position="100"/>
    </location>
    <ligand>
        <name>Zn(2+)</name>
        <dbReference type="ChEBI" id="CHEBI:29105"/>
        <label>2</label>
    </ligand>
</feature>
<feature type="region of interest" description="Disordered" evidence="15">
    <location>
        <begin position="803"/>
        <end position="824"/>
    </location>
</feature>
<keyword evidence="2 13" id="KW-0240">DNA-directed RNA polymerase</keyword>
<comment type="subcellular location">
    <subcellularLocation>
        <location evidence="13">Cytoplasm</location>
    </subcellularLocation>
</comment>
<dbReference type="PANTHER" id="PTHR19376">
    <property type="entry name" value="DNA-DIRECTED RNA POLYMERASE"/>
    <property type="match status" value="1"/>
</dbReference>
<dbReference type="InterPro" id="IPR007083">
    <property type="entry name" value="RNA_pol_Rpb1_4"/>
</dbReference>
<feature type="binding site" evidence="13">
    <location>
        <position position="67"/>
    </location>
    <ligand>
        <name>Zn(2+)</name>
        <dbReference type="ChEBI" id="CHEBI:29105"/>
        <label>1</label>
    </ligand>
</feature>
<dbReference type="Gene3D" id="2.40.40.20">
    <property type="match status" value="1"/>
</dbReference>
<comment type="cofactor">
    <cofactor evidence="13">
        <name>Zn(2+)</name>
        <dbReference type="ChEBI" id="CHEBI:29105"/>
    </cofactor>
    <text evidence="13">Binds at least 2 Zn(2+) per subunit.</text>
</comment>
<dbReference type="Proteomes" id="UP000070263">
    <property type="component" value="Unassembled WGS sequence"/>
</dbReference>
<comment type="similarity">
    <text evidence="1 13 14">Belongs to the RNA polymerase beta' chain family.</text>
</comment>
<feature type="binding site" evidence="13">
    <location>
        <position position="433"/>
    </location>
    <ligand>
        <name>Mg(2+)</name>
        <dbReference type="ChEBI" id="CHEBI:18420"/>
    </ligand>
</feature>
<dbReference type="Gene3D" id="3.30.1490.180">
    <property type="entry name" value="RNA polymerase ii"/>
    <property type="match status" value="1"/>
</dbReference>
<dbReference type="GO" id="GO:0008270">
    <property type="term" value="F:zinc ion binding"/>
    <property type="evidence" value="ECO:0007669"/>
    <property type="project" value="UniProtKB-UniRule"/>
</dbReference>
<dbReference type="InterPro" id="IPR038120">
    <property type="entry name" value="Rpb1_funnel_sf"/>
</dbReference>
<name>A0A133VIR0_9EURY</name>
<organism evidence="17 18">
    <name type="scientific">candidate division MSBL1 archaeon SCGC-AAA382A20</name>
    <dbReference type="NCBI Taxonomy" id="1698280"/>
    <lineage>
        <taxon>Archaea</taxon>
        <taxon>Methanobacteriati</taxon>
        <taxon>Methanobacteriota</taxon>
        <taxon>candidate division MSBL1</taxon>
    </lineage>
</organism>
<dbReference type="PANTHER" id="PTHR19376:SF32">
    <property type="entry name" value="DNA-DIRECTED RNA POLYMERASE III SUBUNIT RPC1"/>
    <property type="match status" value="1"/>
</dbReference>
<feature type="compositionally biased region" description="Basic and acidic residues" evidence="15">
    <location>
        <begin position="809"/>
        <end position="824"/>
    </location>
</feature>
<comment type="caution">
    <text evidence="17">The sequence shown here is derived from an EMBL/GenBank/DDBJ whole genome shotgun (WGS) entry which is preliminary data.</text>
</comment>
<comment type="function">
    <text evidence="12 13">DNA-dependent RNA polymerase (RNAP) catalyzes the transcription of DNA into RNA using the four ribonucleoside triphosphates as substrates. Forms the clamp head domain.</text>
</comment>
<dbReference type="InterPro" id="IPR007081">
    <property type="entry name" value="RNA_pol_Rpb1_5"/>
</dbReference>
<accession>A0A133VIR0</accession>
<evidence type="ECO:0000256" key="5">
    <source>
        <dbReference type="ARBA" id="ARBA00022695"/>
    </source>
</evidence>
<feature type="binding site" evidence="13">
    <location>
        <position position="60"/>
    </location>
    <ligand>
        <name>Zn(2+)</name>
        <dbReference type="ChEBI" id="CHEBI:29105"/>
        <label>1</label>
    </ligand>
</feature>
<protein>
    <recommendedName>
        <fullName evidence="13">DNA-directed RNA polymerase subunit Rpo1N</fullName>
        <ecNumber evidence="13">2.7.7.6</ecNumber>
    </recommendedName>
    <alternativeName>
        <fullName evidence="13">DNA-directed RNA polymerase subunit A'</fullName>
    </alternativeName>
</protein>
<feature type="binding site" evidence="13">
    <location>
        <position position="70"/>
    </location>
    <ligand>
        <name>Zn(2+)</name>
        <dbReference type="ChEBI" id="CHEBI:29105"/>
        <label>1</label>
    </ligand>
</feature>
<dbReference type="InterPro" id="IPR007066">
    <property type="entry name" value="RNA_pol_Rpb1_3"/>
</dbReference>
<dbReference type="InterPro" id="IPR006592">
    <property type="entry name" value="RNA_pol_N"/>
</dbReference>
<dbReference type="Gene3D" id="6.20.50.80">
    <property type="match status" value="1"/>
</dbReference>
<evidence type="ECO:0000313" key="18">
    <source>
        <dbReference type="Proteomes" id="UP000070263"/>
    </source>
</evidence>
<dbReference type="SMART" id="SM00663">
    <property type="entry name" value="RPOLA_N"/>
    <property type="match status" value="1"/>
</dbReference>
<sequence>MPSKIDEIGFGIFSPQQIKDMAVVEINKPELYDKSGYPAEGGVMDPRMGVIDPGMKCRTCGGSIGTCQGHFGYIDLSRPVIHVRYVKTVYKLLRATCEECHEPLGDDEEIEEMEDPLYELYLKKRSKCPHCGADQGKVKRQRPHNFTISGNQINPMEIREWFEGISDETVEKFGLKGGRPEWLILTLLPVPPVTMRPSITLESSERSEDDLTHKLVDLIRINQRLSDNIQIGAPDFIIDDLWELLQYHVSTFFDNNLSGVPQARHRSGRALKTLAQRLKSKEGRFRGNLAGKRVDFSARTVISPDPNISINEVGVPREIAKEITIPVKVRDENLSKLKSWVRNGPENWIGANYLRRPDGGKKKITQENCKQIAEELEEGFTVERHLKDGDVILFNRQPSLHRMSLMAHRVRVMPWRTFRLNLCVCAPYNADFDGDEMNLHAPQTEEARAEAEELMLVQENLRSPRFGGPIIGCTQDHVSGLFLLSQDGVEFTRKEAQELLAQSGLEKEIEKDRLTGKELFSQFLPDINLRFEPEAGAEEVIIENGELKQGRLDEEGLGSFQGKILEKIERKHGSDEARKFLNRISRLSLEYLDRRGFTIGISDVDISEGAESEIEEMVVDAEEEAKDMIKSFEEGEIEQLPGQTSEESLETHIKRRLNTTKADVEGVVSNDLSQKSPAVMMAESGARGGMTALATIAGVVGQQTLEGERIHRGYKDRTLSLFERGELSPEAHGFVRSSFKEGLSPEEFYFLVMNGREGLMDTSLRTRKSGYMERRLVNALQDLKVESDGTVRDNRKIIVQFTPGEDGIDPAKSKEGEVPVDMKN</sequence>
<evidence type="ECO:0000256" key="4">
    <source>
        <dbReference type="ARBA" id="ARBA00022679"/>
    </source>
</evidence>
<dbReference type="Pfam" id="PF04997">
    <property type="entry name" value="RNA_pol_Rpb1_1"/>
    <property type="match status" value="1"/>
</dbReference>
<dbReference type="InterPro" id="IPR007080">
    <property type="entry name" value="RNA_pol_Rpb1_1"/>
</dbReference>
<proteinExistence type="inferred from homology"/>
<dbReference type="InterPro" id="IPR000722">
    <property type="entry name" value="RNA_pol_asu"/>
</dbReference>
<reference evidence="17 18" key="1">
    <citation type="journal article" date="2016" name="Sci. Rep.">
        <title>Metabolic traits of an uncultured archaeal lineage -MSBL1- from brine pools of the Red Sea.</title>
        <authorList>
            <person name="Mwirichia R."/>
            <person name="Alam I."/>
            <person name="Rashid M."/>
            <person name="Vinu M."/>
            <person name="Ba-Alawi W."/>
            <person name="Anthony Kamau A."/>
            <person name="Kamanda Ngugi D."/>
            <person name="Goker M."/>
            <person name="Klenk H.P."/>
            <person name="Bajic V."/>
            <person name="Stingl U."/>
        </authorList>
    </citation>
    <scope>NUCLEOTIDE SEQUENCE [LARGE SCALE GENOMIC DNA]</scope>
    <source>
        <strain evidence="17">SCGC-AAA382A20</strain>
    </source>
</reference>
<evidence type="ECO:0000256" key="14">
    <source>
        <dbReference type="RuleBase" id="RU004279"/>
    </source>
</evidence>
<dbReference type="GO" id="GO:0000428">
    <property type="term" value="C:DNA-directed RNA polymerase complex"/>
    <property type="evidence" value="ECO:0007669"/>
    <property type="project" value="UniProtKB-KW"/>
</dbReference>
<evidence type="ECO:0000256" key="8">
    <source>
        <dbReference type="ARBA" id="ARBA00022842"/>
    </source>
</evidence>
<keyword evidence="9 13" id="KW-0238">DNA-binding</keyword>
<comment type="cofactor">
    <cofactor evidence="13">
        <name>Mg(2+)</name>
        <dbReference type="ChEBI" id="CHEBI:18420"/>
    </cofactor>
</comment>
<dbReference type="Gene3D" id="4.10.860.120">
    <property type="entry name" value="RNA polymerase II, clamp domain"/>
    <property type="match status" value="1"/>
</dbReference>
<evidence type="ECO:0000256" key="15">
    <source>
        <dbReference type="SAM" id="MobiDB-lite"/>
    </source>
</evidence>
<keyword evidence="8 13" id="KW-0460">Magnesium</keyword>